<evidence type="ECO:0000256" key="2">
    <source>
        <dbReference type="ARBA" id="ARBA00022448"/>
    </source>
</evidence>
<evidence type="ECO:0000256" key="6">
    <source>
        <dbReference type="ARBA" id="ARBA00023136"/>
    </source>
</evidence>
<dbReference type="PANTHER" id="PTHR42865">
    <property type="entry name" value="PROTON/GLUTAMATE-ASPARTATE SYMPORTER"/>
    <property type="match status" value="1"/>
</dbReference>
<feature type="transmembrane region" description="Helical" evidence="7">
    <location>
        <begin position="322"/>
        <end position="347"/>
    </location>
</feature>
<dbReference type="Gene3D" id="1.10.3860.10">
    <property type="entry name" value="Sodium:dicarboxylate symporter"/>
    <property type="match status" value="1"/>
</dbReference>
<name>A0A6I4UUZ3_9SPHN</name>
<evidence type="ECO:0000256" key="7">
    <source>
        <dbReference type="SAM" id="Phobius"/>
    </source>
</evidence>
<dbReference type="GO" id="GO:0005886">
    <property type="term" value="C:plasma membrane"/>
    <property type="evidence" value="ECO:0007669"/>
    <property type="project" value="UniProtKB-SubCell"/>
</dbReference>
<keyword evidence="9" id="KW-1185">Reference proteome</keyword>
<feature type="transmembrane region" description="Helical" evidence="7">
    <location>
        <begin position="90"/>
        <end position="115"/>
    </location>
</feature>
<evidence type="ECO:0000313" key="9">
    <source>
        <dbReference type="Proteomes" id="UP000469159"/>
    </source>
</evidence>
<dbReference type="OrthoDB" id="9766690at2"/>
<feature type="transmembrane region" description="Helical" evidence="7">
    <location>
        <begin position="367"/>
        <end position="388"/>
    </location>
</feature>
<sequence>MSALQALRKVPLAAWIVGGLAIGVIGGLALPGPGRAEWSDAVVAAAGVIGKLWLAALQMTILPLVFALLSTTFIRSAGLAEGTGIARRTVLVIAALYVLGIAVGVALAPALLALWPISPEMAEALRGTGGAPVEAARLPVADMILGMVPSNIVAAAAGGSLLPVVFFAIVFGAALTRIDEHKRAPMAAVLTGLAEAMFVLIGWVLALAPIGVAGLILVTANTHGTAVLLGLAHYVLLYIAIVLALTACAYAVAVLFGRVRLGAFARAVLPTQVVAFGTQSSLACLPLILRSATRLGVREHSADISVPLAVSLLRVSSPASSIFYGAYGAIVYGLPYGIALLLAAGVLKTLIEVGSVGIPGQATMVATAAPVLALFGIPLEFLALILVVETLPDLFKTVCNVTMDTAAAAVVDRDREPLAR</sequence>
<dbReference type="EMBL" id="WTYK01000010">
    <property type="protein sequence ID" value="MXP42752.1"/>
    <property type="molecule type" value="Genomic_DNA"/>
</dbReference>
<keyword evidence="5 7" id="KW-1133">Transmembrane helix</keyword>
<dbReference type="SUPFAM" id="SSF118215">
    <property type="entry name" value="Proton glutamate symport protein"/>
    <property type="match status" value="1"/>
</dbReference>
<evidence type="ECO:0000256" key="1">
    <source>
        <dbReference type="ARBA" id="ARBA00004651"/>
    </source>
</evidence>
<reference evidence="8 9" key="1">
    <citation type="submission" date="2019-12" db="EMBL/GenBank/DDBJ databases">
        <title>Genomic-based taxomic classification of the family Erythrobacteraceae.</title>
        <authorList>
            <person name="Xu L."/>
        </authorList>
    </citation>
    <scope>NUCLEOTIDE SEQUENCE [LARGE SCALE GENOMIC DNA]</scope>
    <source>
        <strain evidence="8 9">MCCC 1K02066</strain>
    </source>
</reference>
<keyword evidence="2" id="KW-0813">Transport</keyword>
<keyword evidence="6 7" id="KW-0472">Membrane</keyword>
<dbReference type="InterPro" id="IPR036458">
    <property type="entry name" value="Na:dicarbo_symporter_sf"/>
</dbReference>
<dbReference type="AlphaFoldDB" id="A0A6I4UUZ3"/>
<keyword evidence="4 7" id="KW-0812">Transmembrane</keyword>
<comment type="caution">
    <text evidence="8">The sequence shown here is derived from an EMBL/GenBank/DDBJ whole genome shotgun (WGS) entry which is preliminary data.</text>
</comment>
<dbReference type="Pfam" id="PF00375">
    <property type="entry name" value="SDF"/>
    <property type="match status" value="1"/>
</dbReference>
<feature type="transmembrane region" description="Helical" evidence="7">
    <location>
        <begin position="196"/>
        <end position="219"/>
    </location>
</feature>
<comment type="subcellular location">
    <subcellularLocation>
        <location evidence="1">Cell membrane</location>
        <topology evidence="1">Multi-pass membrane protein</topology>
    </subcellularLocation>
</comment>
<evidence type="ECO:0000256" key="3">
    <source>
        <dbReference type="ARBA" id="ARBA00022475"/>
    </source>
</evidence>
<organism evidence="8 9">
    <name type="scientific">Croceibacterium soli</name>
    <dbReference type="NCBI Taxonomy" id="1739690"/>
    <lineage>
        <taxon>Bacteria</taxon>
        <taxon>Pseudomonadati</taxon>
        <taxon>Pseudomonadota</taxon>
        <taxon>Alphaproteobacteria</taxon>
        <taxon>Sphingomonadales</taxon>
        <taxon>Erythrobacteraceae</taxon>
        <taxon>Croceibacterium</taxon>
    </lineage>
</organism>
<gene>
    <name evidence="8" type="ORF">GRI75_13985</name>
</gene>
<feature type="transmembrane region" description="Helical" evidence="7">
    <location>
        <begin position="152"/>
        <end position="175"/>
    </location>
</feature>
<evidence type="ECO:0000256" key="4">
    <source>
        <dbReference type="ARBA" id="ARBA00022692"/>
    </source>
</evidence>
<proteinExistence type="predicted"/>
<evidence type="ECO:0000313" key="8">
    <source>
        <dbReference type="EMBL" id="MXP42752.1"/>
    </source>
</evidence>
<evidence type="ECO:0000256" key="5">
    <source>
        <dbReference type="ARBA" id="ARBA00022989"/>
    </source>
</evidence>
<dbReference type="GO" id="GO:0015293">
    <property type="term" value="F:symporter activity"/>
    <property type="evidence" value="ECO:0007669"/>
    <property type="project" value="UniProtKB-KW"/>
</dbReference>
<accession>A0A6I4UUZ3</accession>
<dbReference type="PANTHER" id="PTHR42865:SF7">
    <property type="entry name" value="PROTON_GLUTAMATE-ASPARTATE SYMPORTER"/>
    <property type="match status" value="1"/>
</dbReference>
<feature type="transmembrane region" description="Helical" evidence="7">
    <location>
        <begin position="231"/>
        <end position="256"/>
    </location>
</feature>
<protein>
    <submittedName>
        <fullName evidence="8">Cation:dicarboxylase symporter family transporter</fullName>
    </submittedName>
</protein>
<dbReference type="Proteomes" id="UP000469159">
    <property type="component" value="Unassembled WGS sequence"/>
</dbReference>
<keyword evidence="3" id="KW-1003">Cell membrane</keyword>
<feature type="transmembrane region" description="Helical" evidence="7">
    <location>
        <begin position="42"/>
        <end position="69"/>
    </location>
</feature>
<dbReference type="RefSeq" id="WP_160747611.1">
    <property type="nucleotide sequence ID" value="NZ_WTYK01000010.1"/>
</dbReference>
<dbReference type="InterPro" id="IPR001991">
    <property type="entry name" value="Na-dicarboxylate_symporter"/>
</dbReference>
<feature type="transmembrane region" description="Helical" evidence="7">
    <location>
        <begin position="12"/>
        <end position="30"/>
    </location>
</feature>
<dbReference type="PRINTS" id="PR00173">
    <property type="entry name" value="EDTRNSPORT"/>
</dbReference>